<accession>A0A7R8WNV3</accession>
<dbReference type="EMBL" id="OB671848">
    <property type="protein sequence ID" value="CAD7235238.1"/>
    <property type="molecule type" value="Genomic_DNA"/>
</dbReference>
<dbReference type="PANTHER" id="PTHR38537:SF13">
    <property type="entry name" value="JITTERBUG, ISOFORM N"/>
    <property type="match status" value="1"/>
</dbReference>
<dbReference type="OrthoDB" id="6350511at2759"/>
<dbReference type="AlphaFoldDB" id="A0A7R8WNV3"/>
<organism evidence="3">
    <name type="scientific">Cyprideis torosa</name>
    <dbReference type="NCBI Taxonomy" id="163714"/>
    <lineage>
        <taxon>Eukaryota</taxon>
        <taxon>Metazoa</taxon>
        <taxon>Ecdysozoa</taxon>
        <taxon>Arthropoda</taxon>
        <taxon>Crustacea</taxon>
        <taxon>Oligostraca</taxon>
        <taxon>Ostracoda</taxon>
        <taxon>Podocopa</taxon>
        <taxon>Podocopida</taxon>
        <taxon>Cytherocopina</taxon>
        <taxon>Cytheroidea</taxon>
        <taxon>Cytherideidae</taxon>
        <taxon>Cyprideis</taxon>
    </lineage>
</organism>
<dbReference type="GO" id="GO:0030036">
    <property type="term" value="P:actin cytoskeleton organization"/>
    <property type="evidence" value="ECO:0007669"/>
    <property type="project" value="InterPro"/>
</dbReference>
<name>A0A7R8WNV3_9CRUS</name>
<dbReference type="GO" id="GO:0051015">
    <property type="term" value="F:actin filament binding"/>
    <property type="evidence" value="ECO:0007669"/>
    <property type="project" value="InterPro"/>
</dbReference>
<dbReference type="InterPro" id="IPR044801">
    <property type="entry name" value="Filamin"/>
</dbReference>
<dbReference type="InterPro" id="IPR017868">
    <property type="entry name" value="Filamin/ABP280_repeat-like"/>
</dbReference>
<reference evidence="3" key="1">
    <citation type="submission" date="2020-11" db="EMBL/GenBank/DDBJ databases">
        <authorList>
            <person name="Tran Van P."/>
        </authorList>
    </citation>
    <scope>NUCLEOTIDE SEQUENCE</scope>
</reference>
<dbReference type="FunFam" id="2.60.40.10:FF:001473">
    <property type="entry name" value="Jitterbug, isoform C"/>
    <property type="match status" value="1"/>
</dbReference>
<dbReference type="SUPFAM" id="SSF81296">
    <property type="entry name" value="E set domains"/>
    <property type="match status" value="2"/>
</dbReference>
<keyword evidence="2" id="KW-0677">Repeat</keyword>
<comment type="similarity">
    <text evidence="1">Belongs to the filamin family.</text>
</comment>
<proteinExistence type="inferred from homology"/>
<dbReference type="InterPro" id="IPR001298">
    <property type="entry name" value="Filamin/ABP280_rpt"/>
</dbReference>
<dbReference type="PROSITE" id="PS50194">
    <property type="entry name" value="FILAMIN_REPEAT"/>
    <property type="match status" value="3"/>
</dbReference>
<protein>
    <submittedName>
        <fullName evidence="3">Uncharacterized protein</fullName>
    </submittedName>
</protein>
<dbReference type="Gene3D" id="2.60.40.10">
    <property type="entry name" value="Immunoglobulins"/>
    <property type="match status" value="2"/>
</dbReference>
<evidence type="ECO:0000313" key="3">
    <source>
        <dbReference type="EMBL" id="CAD7235238.1"/>
    </source>
</evidence>
<gene>
    <name evidence="3" type="ORF">CTOB1V02_LOCUS13054</name>
</gene>
<sequence>MPKEIGPHTILVEYNGTPVGGTPFTSKVYDVKRVYVSPLPKGSIGKSLQFTVDAGQAGEGNLEITISAQGRNIPTQVHPQGSARFLVSFVPLEATDHIVSISFNKEPVPGSPFVAHVATDPNRLHVSGQSLASTPVGKPAYFTISNVTGTVEDVEVNVEGETPYKLRQTRR</sequence>
<evidence type="ECO:0000256" key="2">
    <source>
        <dbReference type="ARBA" id="ARBA00022737"/>
    </source>
</evidence>
<dbReference type="Pfam" id="PF00630">
    <property type="entry name" value="Filamin"/>
    <property type="match status" value="1"/>
</dbReference>
<dbReference type="SMART" id="SM00557">
    <property type="entry name" value="IG_FLMN"/>
    <property type="match status" value="1"/>
</dbReference>
<dbReference type="PANTHER" id="PTHR38537">
    <property type="entry name" value="JITTERBUG, ISOFORM N"/>
    <property type="match status" value="1"/>
</dbReference>
<evidence type="ECO:0000256" key="1">
    <source>
        <dbReference type="ARBA" id="ARBA00009238"/>
    </source>
</evidence>
<dbReference type="InterPro" id="IPR013783">
    <property type="entry name" value="Ig-like_fold"/>
</dbReference>
<dbReference type="InterPro" id="IPR014756">
    <property type="entry name" value="Ig_E-set"/>
</dbReference>